<dbReference type="InterPro" id="IPR037660">
    <property type="entry name" value="CCDC51"/>
</dbReference>
<protein>
    <recommendedName>
        <fullName evidence="6">THAP-type domain-containing protein</fullName>
    </recommendedName>
</protein>
<dbReference type="AlphaFoldDB" id="A0AAV7APN1"/>
<keyword evidence="3" id="KW-0862">Zinc</keyword>
<reference evidence="7" key="1">
    <citation type="thesis" date="2020" institute="ProQuest LLC" country="789 East Eisenhower Parkway, Ann Arbor, MI, USA">
        <title>Comparative Genomics and Chromosome Evolution.</title>
        <authorList>
            <person name="Mudd A.B."/>
        </authorList>
    </citation>
    <scope>NUCLEOTIDE SEQUENCE</scope>
    <source>
        <strain evidence="7">237g6f4</strain>
        <tissue evidence="7">Blood</tissue>
    </source>
</reference>
<gene>
    <name evidence="7" type="ORF">GDO81_015549</name>
</gene>
<dbReference type="Proteomes" id="UP000824782">
    <property type="component" value="Unassembled WGS sequence"/>
</dbReference>
<keyword evidence="1" id="KW-0479">Metal-binding</keyword>
<evidence type="ECO:0000256" key="2">
    <source>
        <dbReference type="ARBA" id="ARBA00022771"/>
    </source>
</evidence>
<dbReference type="SMART" id="SM00692">
    <property type="entry name" value="DM3"/>
    <property type="match status" value="1"/>
</dbReference>
<organism evidence="7 8">
    <name type="scientific">Engystomops pustulosus</name>
    <name type="common">Tungara frog</name>
    <name type="synonym">Physalaemus pustulosus</name>
    <dbReference type="NCBI Taxonomy" id="76066"/>
    <lineage>
        <taxon>Eukaryota</taxon>
        <taxon>Metazoa</taxon>
        <taxon>Chordata</taxon>
        <taxon>Craniata</taxon>
        <taxon>Vertebrata</taxon>
        <taxon>Euteleostomi</taxon>
        <taxon>Amphibia</taxon>
        <taxon>Batrachia</taxon>
        <taxon>Anura</taxon>
        <taxon>Neobatrachia</taxon>
        <taxon>Hyloidea</taxon>
        <taxon>Leptodactylidae</taxon>
        <taxon>Leiuperinae</taxon>
        <taxon>Engystomops</taxon>
    </lineage>
</organism>
<dbReference type="PROSITE" id="PS50950">
    <property type="entry name" value="ZF_THAP"/>
    <property type="match status" value="1"/>
</dbReference>
<dbReference type="PANTHER" id="PTHR28624:SF1">
    <property type="entry name" value="MITOCHONDRIAL POTASSIUM CHANNEL"/>
    <property type="match status" value="1"/>
</dbReference>
<feature type="domain" description="THAP-type" evidence="6">
    <location>
        <begin position="1"/>
        <end position="92"/>
    </location>
</feature>
<dbReference type="InterPro" id="IPR006612">
    <property type="entry name" value="THAP_Znf"/>
</dbReference>
<sequence length="204" mass="23121">MPSCIVPGCTHTWGHRDTKIIMHCFPANRDRTRNWLLQAPHLFTNVEQWVEKIMLGKKTDAYRMCSLHFTHDCYYYEADRRRLCHNAVPTVFEVDDQMPSSSEQGTSNEPPHPSAKKINIMKKSQTLTSASQISVPATLSSEGDTLTLEVPCVIYPEVFKENPALFYGSNVPSATEQLKKPTETCDRATMTKPVCTLYNITAKH</sequence>
<keyword evidence="4 5" id="KW-0238">DNA-binding</keyword>
<evidence type="ECO:0000256" key="4">
    <source>
        <dbReference type="ARBA" id="ARBA00023125"/>
    </source>
</evidence>
<keyword evidence="2 5" id="KW-0863">Zinc-finger</keyword>
<dbReference type="PANTHER" id="PTHR28624">
    <property type="entry name" value="COILED-COIL DOMAIN-CONTAINING PROTEIN 51"/>
    <property type="match status" value="1"/>
</dbReference>
<keyword evidence="8" id="KW-1185">Reference proteome</keyword>
<evidence type="ECO:0000256" key="3">
    <source>
        <dbReference type="ARBA" id="ARBA00022833"/>
    </source>
</evidence>
<evidence type="ECO:0000259" key="6">
    <source>
        <dbReference type="PROSITE" id="PS50950"/>
    </source>
</evidence>
<name>A0AAV7APN1_ENGPU</name>
<evidence type="ECO:0000313" key="8">
    <source>
        <dbReference type="Proteomes" id="UP000824782"/>
    </source>
</evidence>
<dbReference type="EMBL" id="WNYA01000007">
    <property type="protein sequence ID" value="KAG8561974.1"/>
    <property type="molecule type" value="Genomic_DNA"/>
</dbReference>
<dbReference type="GO" id="GO:0008270">
    <property type="term" value="F:zinc ion binding"/>
    <property type="evidence" value="ECO:0007669"/>
    <property type="project" value="UniProtKB-KW"/>
</dbReference>
<comment type="caution">
    <text evidence="7">The sequence shown here is derived from an EMBL/GenBank/DDBJ whole genome shotgun (WGS) entry which is preliminary data.</text>
</comment>
<proteinExistence type="predicted"/>
<evidence type="ECO:0000256" key="5">
    <source>
        <dbReference type="PROSITE-ProRule" id="PRU00309"/>
    </source>
</evidence>
<accession>A0AAV7APN1</accession>
<dbReference type="GO" id="GO:0003677">
    <property type="term" value="F:DNA binding"/>
    <property type="evidence" value="ECO:0007669"/>
    <property type="project" value="UniProtKB-UniRule"/>
</dbReference>
<evidence type="ECO:0000313" key="7">
    <source>
        <dbReference type="EMBL" id="KAG8561974.1"/>
    </source>
</evidence>
<dbReference type="Pfam" id="PF05485">
    <property type="entry name" value="THAP"/>
    <property type="match status" value="1"/>
</dbReference>
<dbReference type="SUPFAM" id="SSF57716">
    <property type="entry name" value="Glucocorticoid receptor-like (DNA-binding domain)"/>
    <property type="match status" value="1"/>
</dbReference>
<evidence type="ECO:0000256" key="1">
    <source>
        <dbReference type="ARBA" id="ARBA00022723"/>
    </source>
</evidence>
<dbReference type="SMART" id="SM00980">
    <property type="entry name" value="THAP"/>
    <property type="match status" value="1"/>
</dbReference>